<comment type="subcellular location">
    <subcellularLocation>
        <location evidence="1">Membrane</location>
        <topology evidence="1">Multi-pass membrane protein</topology>
    </subcellularLocation>
</comment>
<evidence type="ECO:0000256" key="3">
    <source>
        <dbReference type="ARBA" id="ARBA00022448"/>
    </source>
</evidence>
<evidence type="ECO:0000256" key="1">
    <source>
        <dbReference type="ARBA" id="ARBA00004141"/>
    </source>
</evidence>
<evidence type="ECO:0000313" key="11">
    <source>
        <dbReference type="EMBL" id="OBT94489.1"/>
    </source>
</evidence>
<comment type="similarity">
    <text evidence="2 7">Belongs to the major facilitator superfamily. Sugar transporter (TC 2.A.1.1) family.</text>
</comment>
<feature type="transmembrane region" description="Helical" evidence="9">
    <location>
        <begin position="177"/>
        <end position="194"/>
    </location>
</feature>
<protein>
    <recommendedName>
        <fullName evidence="10">Major facilitator superfamily (MFS) profile domain-containing protein</fullName>
    </recommendedName>
</protein>
<dbReference type="NCBIfam" id="TIGR00879">
    <property type="entry name" value="SP"/>
    <property type="match status" value="1"/>
</dbReference>
<dbReference type="Gene3D" id="1.20.1250.20">
    <property type="entry name" value="MFS general substrate transporter like domains"/>
    <property type="match status" value="1"/>
</dbReference>
<dbReference type="InterPro" id="IPR005828">
    <property type="entry name" value="MFS_sugar_transport-like"/>
</dbReference>
<evidence type="ECO:0000256" key="7">
    <source>
        <dbReference type="RuleBase" id="RU003346"/>
    </source>
</evidence>
<dbReference type="PROSITE" id="PS00217">
    <property type="entry name" value="SUGAR_TRANSPORT_2"/>
    <property type="match status" value="1"/>
</dbReference>
<proteinExistence type="inferred from homology"/>
<keyword evidence="4 9" id="KW-0812">Transmembrane</keyword>
<dbReference type="EMBL" id="KV460243">
    <property type="protein sequence ID" value="OBT94489.1"/>
    <property type="molecule type" value="Genomic_DNA"/>
</dbReference>
<dbReference type="GeneID" id="28840595"/>
<dbReference type="InterPro" id="IPR050360">
    <property type="entry name" value="MFS_Sugar_Transporters"/>
</dbReference>
<feature type="transmembrane region" description="Helical" evidence="9">
    <location>
        <begin position="401"/>
        <end position="425"/>
    </location>
</feature>
<dbReference type="RefSeq" id="XP_018128222.1">
    <property type="nucleotide sequence ID" value="XM_018276644.2"/>
</dbReference>
<dbReference type="InterPro" id="IPR003663">
    <property type="entry name" value="Sugar/inositol_transpt"/>
</dbReference>
<dbReference type="AlphaFoldDB" id="A0A1B8GF74"/>
<dbReference type="GO" id="GO:0016020">
    <property type="term" value="C:membrane"/>
    <property type="evidence" value="ECO:0007669"/>
    <property type="project" value="UniProtKB-SubCell"/>
</dbReference>
<keyword evidence="6 9" id="KW-0472">Membrane</keyword>
<name>A0A1B8GF74_9PEZI</name>
<feature type="transmembrane region" description="Helical" evidence="9">
    <location>
        <begin position="53"/>
        <end position="72"/>
    </location>
</feature>
<evidence type="ECO:0000256" key="2">
    <source>
        <dbReference type="ARBA" id="ARBA00010992"/>
    </source>
</evidence>
<feature type="transmembrane region" description="Helical" evidence="9">
    <location>
        <begin position="431"/>
        <end position="451"/>
    </location>
</feature>
<evidence type="ECO:0000256" key="4">
    <source>
        <dbReference type="ARBA" id="ARBA00022692"/>
    </source>
</evidence>
<dbReference type="OrthoDB" id="5399138at2759"/>
<keyword evidence="3 7" id="KW-0813">Transport</keyword>
<feature type="transmembrane region" description="Helical" evidence="9">
    <location>
        <begin position="113"/>
        <end position="130"/>
    </location>
</feature>
<evidence type="ECO:0000256" key="6">
    <source>
        <dbReference type="ARBA" id="ARBA00023136"/>
    </source>
</evidence>
<feature type="transmembrane region" description="Helical" evidence="9">
    <location>
        <begin position="268"/>
        <end position="289"/>
    </location>
</feature>
<feature type="transmembrane region" description="Helical" evidence="9">
    <location>
        <begin position="84"/>
        <end position="107"/>
    </location>
</feature>
<dbReference type="Proteomes" id="UP000091956">
    <property type="component" value="Unassembled WGS sequence"/>
</dbReference>
<feature type="transmembrane region" description="Helical" evidence="9">
    <location>
        <begin position="332"/>
        <end position="353"/>
    </location>
</feature>
<feature type="transmembrane region" description="Helical" evidence="9">
    <location>
        <begin position="12"/>
        <end position="33"/>
    </location>
</feature>
<feature type="transmembrane region" description="Helical" evidence="9">
    <location>
        <begin position="365"/>
        <end position="389"/>
    </location>
</feature>
<evidence type="ECO:0000256" key="8">
    <source>
        <dbReference type="SAM" id="MobiDB-lite"/>
    </source>
</evidence>
<keyword evidence="12" id="KW-1185">Reference proteome</keyword>
<evidence type="ECO:0000313" key="12">
    <source>
        <dbReference type="Proteomes" id="UP000091956"/>
    </source>
</evidence>
<sequence length="494" mass="52317">MNFGAINTPPKYVIASILASFGAIVFGYDTGIIGPVTVMTQFADSFGDFSETAHGAIVSAILIPAALTALFGGHLADSLGRVKAIALGAAIFGVGAALEAGAAHIAMFVVGRGLAGVGEGFFLSTISVYVTEISPPRIRGLIGGIPQFFISFGLCAGYFVCYGSANILSSLSWRLPFAIQSLVAFIFLVITFSLPESPRWLTSMGRKQDAAANWEKLEVLAEDREAIVEDTELTLHHTISRPASVVVKSKINTLFAVFSPTAWRRTTLGIFLNAAQQLSGIDGVLYYAPTLFLNAGLSSSSASFLASGVSALLIFVTTIPAFLLADHWNRRTNILTGGSIQAMCMIIIGALYASGQVSPGSAGAWTVIVLIYVFTIGFSGTWAVVIRVVTSEVQPAATRAAATSLAQATNWFVNFIVALTTPLFLARSAGGVYFMFGFSSVIAVVVCMLWMPETRGRNLEDIEGNFNGKKRGTEGQLPINEKRQGRGMGETVGT</sequence>
<evidence type="ECO:0000256" key="5">
    <source>
        <dbReference type="ARBA" id="ARBA00022989"/>
    </source>
</evidence>
<dbReference type="InterPro" id="IPR020846">
    <property type="entry name" value="MFS_dom"/>
</dbReference>
<dbReference type="InterPro" id="IPR005829">
    <property type="entry name" value="Sugar_transporter_CS"/>
</dbReference>
<evidence type="ECO:0000256" key="9">
    <source>
        <dbReference type="SAM" id="Phobius"/>
    </source>
</evidence>
<dbReference type="PROSITE" id="PS50850">
    <property type="entry name" value="MFS"/>
    <property type="match status" value="1"/>
</dbReference>
<keyword evidence="5 9" id="KW-1133">Transmembrane helix</keyword>
<accession>A0A1B8GF74</accession>
<dbReference type="GO" id="GO:0005351">
    <property type="term" value="F:carbohydrate:proton symporter activity"/>
    <property type="evidence" value="ECO:0007669"/>
    <property type="project" value="TreeGrafter"/>
</dbReference>
<dbReference type="SUPFAM" id="SSF103473">
    <property type="entry name" value="MFS general substrate transporter"/>
    <property type="match status" value="1"/>
</dbReference>
<feature type="domain" description="Major facilitator superfamily (MFS) profile" evidence="10">
    <location>
        <begin position="15"/>
        <end position="455"/>
    </location>
</feature>
<dbReference type="PANTHER" id="PTHR48022">
    <property type="entry name" value="PLASTIDIC GLUCOSE TRANSPORTER 4"/>
    <property type="match status" value="1"/>
</dbReference>
<evidence type="ECO:0000259" key="10">
    <source>
        <dbReference type="PROSITE" id="PS50850"/>
    </source>
</evidence>
<reference evidence="11 12" key="1">
    <citation type="submission" date="2016-03" db="EMBL/GenBank/DDBJ databases">
        <title>Comparative genomics of Pseudogymnoascus destructans, the fungus causing white-nose syndrome of bats.</title>
        <authorList>
            <person name="Palmer J.M."/>
            <person name="Drees K.P."/>
            <person name="Foster J.T."/>
            <person name="Lindner D.L."/>
        </authorList>
    </citation>
    <scope>NUCLEOTIDE SEQUENCE [LARGE SCALE GENOMIC DNA]</scope>
    <source>
        <strain evidence="11 12">UAMH 10579</strain>
    </source>
</reference>
<feature type="transmembrane region" description="Helical" evidence="9">
    <location>
        <begin position="301"/>
        <end position="325"/>
    </location>
</feature>
<dbReference type="PANTHER" id="PTHR48022:SF2">
    <property type="entry name" value="PLASTIDIC GLUCOSE TRANSPORTER 4"/>
    <property type="match status" value="1"/>
</dbReference>
<dbReference type="InterPro" id="IPR036259">
    <property type="entry name" value="MFS_trans_sf"/>
</dbReference>
<feature type="transmembrane region" description="Helical" evidence="9">
    <location>
        <begin position="142"/>
        <end position="165"/>
    </location>
</feature>
<dbReference type="Pfam" id="PF00083">
    <property type="entry name" value="Sugar_tr"/>
    <property type="match status" value="1"/>
</dbReference>
<organism evidence="11 12">
    <name type="scientific">Pseudogymnoascus verrucosus</name>
    <dbReference type="NCBI Taxonomy" id="342668"/>
    <lineage>
        <taxon>Eukaryota</taxon>
        <taxon>Fungi</taxon>
        <taxon>Dikarya</taxon>
        <taxon>Ascomycota</taxon>
        <taxon>Pezizomycotina</taxon>
        <taxon>Leotiomycetes</taxon>
        <taxon>Thelebolales</taxon>
        <taxon>Thelebolaceae</taxon>
        <taxon>Pseudogymnoascus</taxon>
    </lineage>
</organism>
<feature type="region of interest" description="Disordered" evidence="8">
    <location>
        <begin position="465"/>
        <end position="494"/>
    </location>
</feature>
<gene>
    <name evidence="11" type="ORF">VE01_07209</name>
</gene>
<dbReference type="FunFam" id="1.20.1250.20:FF:000134">
    <property type="entry name" value="MFS sugar transporter protein"/>
    <property type="match status" value="1"/>
</dbReference>
<reference evidence="12" key="2">
    <citation type="journal article" date="2018" name="Nat. Commun.">
        <title>Extreme sensitivity to ultraviolet light in the fungal pathogen causing white-nose syndrome of bats.</title>
        <authorList>
            <person name="Palmer J.M."/>
            <person name="Drees K.P."/>
            <person name="Foster J.T."/>
            <person name="Lindner D.L."/>
        </authorList>
    </citation>
    <scope>NUCLEOTIDE SEQUENCE [LARGE SCALE GENOMIC DNA]</scope>
    <source>
        <strain evidence="12">UAMH 10579</strain>
    </source>
</reference>
<dbReference type="PRINTS" id="PR00171">
    <property type="entry name" value="SUGRTRNSPORT"/>
</dbReference>